<feature type="domain" description="Nucleotide modification associated" evidence="1">
    <location>
        <begin position="18"/>
        <end position="79"/>
    </location>
</feature>
<dbReference type="Pfam" id="PF07659">
    <property type="entry name" value="DUF1599"/>
    <property type="match status" value="1"/>
</dbReference>
<reference evidence="2" key="1">
    <citation type="journal article" date="2021" name="Proc. Natl. Acad. Sci. U.S.A.">
        <title>A Catalog of Tens of Thousands of Viruses from Human Metagenomes Reveals Hidden Associations with Chronic Diseases.</title>
        <authorList>
            <person name="Tisza M.J."/>
            <person name="Buck C.B."/>
        </authorList>
    </citation>
    <scope>NUCLEOTIDE SEQUENCE</scope>
    <source>
        <strain evidence="2">CtelJ1</strain>
    </source>
</reference>
<protein>
    <submittedName>
        <fullName evidence="2">Nucleotide modification associated domain 1</fullName>
    </submittedName>
</protein>
<proteinExistence type="predicted"/>
<accession>A0A8S5V2K1</accession>
<dbReference type="InterPro" id="IPR011630">
    <property type="entry name" value="DUF1599"/>
</dbReference>
<evidence type="ECO:0000313" key="2">
    <source>
        <dbReference type="EMBL" id="DAG00934.1"/>
    </source>
</evidence>
<evidence type="ECO:0000259" key="1">
    <source>
        <dbReference type="Pfam" id="PF07659"/>
    </source>
</evidence>
<name>A0A8S5V2K1_9CAUD</name>
<sequence>MKTFREIATEQIDIYEKKNADYGDAAESLYREHGMTYFIIMLKQKLLRIESICKQQSVNFESLEDSFRDISNYAIMAAMHCPDKKESVQQATTVHVPKRR</sequence>
<dbReference type="EMBL" id="BK016184">
    <property type="protein sequence ID" value="DAG00934.1"/>
    <property type="molecule type" value="Genomic_DNA"/>
</dbReference>
<organism evidence="2">
    <name type="scientific">CrAss-like virus sp. ctelJ1</name>
    <dbReference type="NCBI Taxonomy" id="2825838"/>
    <lineage>
        <taxon>Viruses</taxon>
        <taxon>Duplodnaviria</taxon>
        <taxon>Heunggongvirae</taxon>
        <taxon>Uroviricota</taxon>
        <taxon>Caudoviricetes</taxon>
        <taxon>Crassvirales</taxon>
    </lineage>
</organism>